<dbReference type="SMART" id="SM00530">
    <property type="entry name" value="HTH_XRE"/>
    <property type="match status" value="1"/>
</dbReference>
<dbReference type="Pfam" id="PF01381">
    <property type="entry name" value="HTH_3"/>
    <property type="match status" value="1"/>
</dbReference>
<organism evidence="3 7">
    <name type="scientific">Agrobacterium vitis</name>
    <name type="common">Rhizobium vitis</name>
    <dbReference type="NCBI Taxonomy" id="373"/>
    <lineage>
        <taxon>Bacteria</taxon>
        <taxon>Pseudomonadati</taxon>
        <taxon>Pseudomonadota</taxon>
        <taxon>Alphaproteobacteria</taxon>
        <taxon>Hyphomicrobiales</taxon>
        <taxon>Rhizobiaceae</taxon>
        <taxon>Rhizobium/Agrobacterium group</taxon>
        <taxon>Agrobacterium</taxon>
    </lineage>
</organism>
<reference evidence="2 5" key="1">
    <citation type="submission" date="2018-08" db="EMBL/GenBank/DDBJ databases">
        <title>Genome sequencing of Agrobacterium vitis strain ICMP 10754.</title>
        <authorList>
            <person name="Visnovsky S.B."/>
            <person name="Pitman A.R."/>
        </authorList>
    </citation>
    <scope>NUCLEOTIDE SEQUENCE [LARGE SCALE GENOMIC DNA]</scope>
    <source>
        <strain evidence="2 5">ICMP 10754</strain>
    </source>
</reference>
<evidence type="ECO:0000313" key="5">
    <source>
        <dbReference type="Proteomes" id="UP000436911"/>
    </source>
</evidence>
<evidence type="ECO:0000313" key="7">
    <source>
        <dbReference type="Proteomes" id="UP000477951"/>
    </source>
</evidence>
<sequence length="82" mass="8897">MGQGNESKFLTPALCRAARGLLDWTQQDLAERAGVSRSTIKDYENCRHDLHRATAAQLSLALEGGGVVFIHLDDGRVGLCSK</sequence>
<dbReference type="GO" id="GO:0003677">
    <property type="term" value="F:DNA binding"/>
    <property type="evidence" value="ECO:0007669"/>
    <property type="project" value="InterPro"/>
</dbReference>
<evidence type="ECO:0000313" key="6">
    <source>
        <dbReference type="Proteomes" id="UP000440716"/>
    </source>
</evidence>
<dbReference type="EMBL" id="QUSG01000002">
    <property type="protein sequence ID" value="KAA3529908.1"/>
    <property type="molecule type" value="Genomic_DNA"/>
</dbReference>
<dbReference type="CDD" id="cd00093">
    <property type="entry name" value="HTH_XRE"/>
    <property type="match status" value="1"/>
</dbReference>
<dbReference type="Gene3D" id="1.10.260.40">
    <property type="entry name" value="lambda repressor-like DNA-binding domains"/>
    <property type="match status" value="1"/>
</dbReference>
<dbReference type="OrthoDB" id="4419620at2"/>
<feature type="domain" description="HTH cro/C1-type" evidence="1">
    <location>
        <begin position="16"/>
        <end position="63"/>
    </location>
</feature>
<protein>
    <submittedName>
        <fullName evidence="3">Helix-turn-helix domain-containing protein</fullName>
    </submittedName>
    <submittedName>
        <fullName evidence="2">XRE family transcriptional regulator</fullName>
    </submittedName>
</protein>
<dbReference type="RefSeq" id="WP_081088967.1">
    <property type="nucleotide sequence ID" value="NZ_CP055266.1"/>
</dbReference>
<gene>
    <name evidence="2" type="ORF">DXT89_03865</name>
    <name evidence="4" type="ORF">GOZ88_01330</name>
    <name evidence="3" type="ORF">GOZ90_12095</name>
</gene>
<dbReference type="InterPro" id="IPR001387">
    <property type="entry name" value="Cro/C1-type_HTH"/>
</dbReference>
<dbReference type="AlphaFoldDB" id="A0A368P0F1"/>
<dbReference type="Proteomes" id="UP000440716">
    <property type="component" value="Unassembled WGS sequence"/>
</dbReference>
<evidence type="ECO:0000259" key="1">
    <source>
        <dbReference type="PROSITE" id="PS50943"/>
    </source>
</evidence>
<comment type="caution">
    <text evidence="3">The sequence shown here is derived from an EMBL/GenBank/DDBJ whole genome shotgun (WGS) entry which is preliminary data.</text>
</comment>
<name>A0A368P0F1_AGRVI</name>
<evidence type="ECO:0000313" key="3">
    <source>
        <dbReference type="EMBL" id="MUZ73419.1"/>
    </source>
</evidence>
<proteinExistence type="predicted"/>
<evidence type="ECO:0000313" key="2">
    <source>
        <dbReference type="EMBL" id="KAA3529908.1"/>
    </source>
</evidence>
<reference evidence="6 7" key="2">
    <citation type="submission" date="2019-12" db="EMBL/GenBank/DDBJ databases">
        <title>Whole-genome sequencing of Allorhizobium vitis.</title>
        <authorList>
            <person name="Gan H.M."/>
            <person name="Szegedi E."/>
            <person name="Burr T."/>
            <person name="Savka M.A."/>
        </authorList>
    </citation>
    <scope>NUCLEOTIDE SEQUENCE [LARGE SCALE GENOMIC DNA]</scope>
    <source>
        <strain evidence="4 6">CG415</strain>
        <strain evidence="3 7">CG516</strain>
    </source>
</reference>
<dbReference type="SUPFAM" id="SSF47413">
    <property type="entry name" value="lambda repressor-like DNA-binding domains"/>
    <property type="match status" value="1"/>
</dbReference>
<evidence type="ECO:0000313" key="4">
    <source>
        <dbReference type="EMBL" id="MVA54742.1"/>
    </source>
</evidence>
<dbReference type="EMBL" id="WPHU01000001">
    <property type="protein sequence ID" value="MVA54742.1"/>
    <property type="molecule type" value="Genomic_DNA"/>
</dbReference>
<dbReference type="Proteomes" id="UP000477951">
    <property type="component" value="Unassembled WGS sequence"/>
</dbReference>
<dbReference type="Proteomes" id="UP000436911">
    <property type="component" value="Unassembled WGS sequence"/>
</dbReference>
<accession>A0A368P0F1</accession>
<dbReference type="PROSITE" id="PS50943">
    <property type="entry name" value="HTH_CROC1"/>
    <property type="match status" value="1"/>
</dbReference>
<dbReference type="InterPro" id="IPR010982">
    <property type="entry name" value="Lambda_DNA-bd_dom_sf"/>
</dbReference>
<dbReference type="GeneID" id="60680466"/>
<dbReference type="EMBL" id="WPHR01000008">
    <property type="protein sequence ID" value="MUZ73419.1"/>
    <property type="molecule type" value="Genomic_DNA"/>
</dbReference>